<dbReference type="Proteomes" id="UP001524473">
    <property type="component" value="Unassembled WGS sequence"/>
</dbReference>
<dbReference type="GeneID" id="90533501"/>
<accession>A0ABT1S1B7</accession>
<gene>
    <name evidence="2" type="ORF">NE695_12510</name>
</gene>
<keyword evidence="3" id="KW-1185">Reference proteome</keyword>
<dbReference type="EMBL" id="JANFZH010000029">
    <property type="protein sequence ID" value="MCQ4840732.1"/>
    <property type="molecule type" value="Genomic_DNA"/>
</dbReference>
<name>A0ABT1S1B7_9FIRM</name>
<evidence type="ECO:0000313" key="3">
    <source>
        <dbReference type="Proteomes" id="UP001524473"/>
    </source>
</evidence>
<organism evidence="2 3">
    <name type="scientific">Neglectibacter timonensis</name>
    <dbReference type="NCBI Taxonomy" id="1776382"/>
    <lineage>
        <taxon>Bacteria</taxon>
        <taxon>Bacillati</taxon>
        <taxon>Bacillota</taxon>
        <taxon>Clostridia</taxon>
        <taxon>Eubacteriales</taxon>
        <taxon>Oscillospiraceae</taxon>
        <taxon>Neglectibacter</taxon>
    </lineage>
</organism>
<dbReference type="RefSeq" id="WP_066866649.1">
    <property type="nucleotide sequence ID" value="NZ_CABKVV010000014.1"/>
</dbReference>
<proteinExistence type="predicted"/>
<protein>
    <submittedName>
        <fullName evidence="2">Uncharacterized protein</fullName>
    </submittedName>
</protein>
<feature type="transmembrane region" description="Helical" evidence="1">
    <location>
        <begin position="5"/>
        <end position="26"/>
    </location>
</feature>
<sequence length="154" mass="17554">MKRKLLEFGGAAVVLLGILGILYLVLGRIGNGPPEVGSVTIRCGEESVIPLGNEIYRTEDGKKREERRLVPEEIGEEAPLLAYNDDITAKYEGNSENGSFYFTIYTDEFQGYTEKKSWFTPLEEPGNYLVCIETYWGTEKNNIGMEYYFWLQVE</sequence>
<reference evidence="2 3" key="1">
    <citation type="submission" date="2022-06" db="EMBL/GenBank/DDBJ databases">
        <title>Isolation of gut microbiota from human fecal samples.</title>
        <authorList>
            <person name="Pamer E.G."/>
            <person name="Barat B."/>
            <person name="Waligurski E."/>
            <person name="Medina S."/>
            <person name="Paddock L."/>
            <person name="Mostad J."/>
        </authorList>
    </citation>
    <scope>NUCLEOTIDE SEQUENCE [LARGE SCALE GENOMIC DNA]</scope>
    <source>
        <strain evidence="2 3">DFI.9.73</strain>
    </source>
</reference>
<evidence type="ECO:0000256" key="1">
    <source>
        <dbReference type="SAM" id="Phobius"/>
    </source>
</evidence>
<comment type="caution">
    <text evidence="2">The sequence shown here is derived from an EMBL/GenBank/DDBJ whole genome shotgun (WGS) entry which is preliminary data.</text>
</comment>
<evidence type="ECO:0000313" key="2">
    <source>
        <dbReference type="EMBL" id="MCQ4840732.1"/>
    </source>
</evidence>
<keyword evidence="1" id="KW-1133">Transmembrane helix</keyword>
<keyword evidence="1" id="KW-0472">Membrane</keyword>
<keyword evidence="1" id="KW-0812">Transmembrane</keyword>